<dbReference type="AlphaFoldDB" id="A0A6G1KFF0"/>
<organism evidence="1 2">
    <name type="scientific">Pleomassaria siparia CBS 279.74</name>
    <dbReference type="NCBI Taxonomy" id="1314801"/>
    <lineage>
        <taxon>Eukaryota</taxon>
        <taxon>Fungi</taxon>
        <taxon>Dikarya</taxon>
        <taxon>Ascomycota</taxon>
        <taxon>Pezizomycotina</taxon>
        <taxon>Dothideomycetes</taxon>
        <taxon>Pleosporomycetidae</taxon>
        <taxon>Pleosporales</taxon>
        <taxon>Pleomassariaceae</taxon>
        <taxon>Pleomassaria</taxon>
    </lineage>
</organism>
<protein>
    <submittedName>
        <fullName evidence="1">Uncharacterized protein</fullName>
    </submittedName>
</protein>
<dbReference type="Proteomes" id="UP000799428">
    <property type="component" value="Unassembled WGS sequence"/>
</dbReference>
<gene>
    <name evidence="1" type="ORF">K504DRAFT_223847</name>
</gene>
<evidence type="ECO:0000313" key="2">
    <source>
        <dbReference type="Proteomes" id="UP000799428"/>
    </source>
</evidence>
<reference evidence="1" key="1">
    <citation type="journal article" date="2020" name="Stud. Mycol.">
        <title>101 Dothideomycetes genomes: a test case for predicting lifestyles and emergence of pathogens.</title>
        <authorList>
            <person name="Haridas S."/>
            <person name="Albert R."/>
            <person name="Binder M."/>
            <person name="Bloem J."/>
            <person name="Labutti K."/>
            <person name="Salamov A."/>
            <person name="Andreopoulos B."/>
            <person name="Baker S."/>
            <person name="Barry K."/>
            <person name="Bills G."/>
            <person name="Bluhm B."/>
            <person name="Cannon C."/>
            <person name="Castanera R."/>
            <person name="Culley D."/>
            <person name="Daum C."/>
            <person name="Ezra D."/>
            <person name="Gonzalez J."/>
            <person name="Henrissat B."/>
            <person name="Kuo A."/>
            <person name="Liang C."/>
            <person name="Lipzen A."/>
            <person name="Lutzoni F."/>
            <person name="Magnuson J."/>
            <person name="Mondo S."/>
            <person name="Nolan M."/>
            <person name="Ohm R."/>
            <person name="Pangilinan J."/>
            <person name="Park H.-J."/>
            <person name="Ramirez L."/>
            <person name="Alfaro M."/>
            <person name="Sun H."/>
            <person name="Tritt A."/>
            <person name="Yoshinaga Y."/>
            <person name="Zwiers L.-H."/>
            <person name="Turgeon B."/>
            <person name="Goodwin S."/>
            <person name="Spatafora J."/>
            <person name="Crous P."/>
            <person name="Grigoriev I."/>
        </authorList>
    </citation>
    <scope>NUCLEOTIDE SEQUENCE</scope>
    <source>
        <strain evidence="1">CBS 279.74</strain>
    </source>
</reference>
<keyword evidence="2" id="KW-1185">Reference proteome</keyword>
<sequence length="95" mass="11140">MCYRQQCRKCRNCSRRGLISHRVLECTRAVRMWWAEWGRGVEKNKREKVTGLGRTRSLEAWDVREGGHLFTLVSAVSWHQWCGSLCRGASLFEQP</sequence>
<dbReference type="EMBL" id="MU005767">
    <property type="protein sequence ID" value="KAF2711558.1"/>
    <property type="molecule type" value="Genomic_DNA"/>
</dbReference>
<proteinExistence type="predicted"/>
<accession>A0A6G1KFF0</accession>
<name>A0A6G1KFF0_9PLEO</name>
<evidence type="ECO:0000313" key="1">
    <source>
        <dbReference type="EMBL" id="KAF2711558.1"/>
    </source>
</evidence>